<dbReference type="Pfam" id="PF06977">
    <property type="entry name" value="SdiA-regulated"/>
    <property type="match status" value="1"/>
</dbReference>
<keyword evidence="5" id="KW-0812">Transmembrane</keyword>
<comment type="caution">
    <text evidence="7">The sequence shown here is derived from an EMBL/GenBank/DDBJ whole genome shotgun (WGS) entry which is preliminary data.</text>
</comment>
<comment type="similarity">
    <text evidence="2">Belongs to the YjiK family.</text>
</comment>
<dbReference type="RefSeq" id="WP_380594766.1">
    <property type="nucleotide sequence ID" value="NZ_JBHSDU010000001.1"/>
</dbReference>
<evidence type="ECO:0000313" key="8">
    <source>
        <dbReference type="Proteomes" id="UP001595904"/>
    </source>
</evidence>
<feature type="chain" id="PRO_5047224833" evidence="6">
    <location>
        <begin position="21"/>
        <end position="298"/>
    </location>
</feature>
<keyword evidence="5" id="KW-1133">Transmembrane helix</keyword>
<evidence type="ECO:0000313" key="7">
    <source>
        <dbReference type="EMBL" id="MFC4308006.1"/>
    </source>
</evidence>
<proteinExistence type="inferred from homology"/>
<feature type="signal peptide" evidence="6">
    <location>
        <begin position="1"/>
        <end position="20"/>
    </location>
</feature>
<gene>
    <name evidence="7" type="ORF">ACFPN2_02830</name>
</gene>
<dbReference type="SUPFAM" id="SSF50956">
    <property type="entry name" value="Thermostable phytase (3-phytase)"/>
    <property type="match status" value="1"/>
</dbReference>
<dbReference type="CDD" id="cd09971">
    <property type="entry name" value="SdiA-regulated"/>
    <property type="match status" value="1"/>
</dbReference>
<keyword evidence="4 5" id="KW-0472">Membrane</keyword>
<name>A0ABV8SKX0_9GAMM</name>
<keyword evidence="8" id="KW-1185">Reference proteome</keyword>
<reference evidence="8" key="1">
    <citation type="journal article" date="2019" name="Int. J. Syst. Evol. Microbiol.">
        <title>The Global Catalogue of Microorganisms (GCM) 10K type strain sequencing project: providing services to taxonomists for standard genome sequencing and annotation.</title>
        <authorList>
            <consortium name="The Broad Institute Genomics Platform"/>
            <consortium name="The Broad Institute Genome Sequencing Center for Infectious Disease"/>
            <person name="Wu L."/>
            <person name="Ma J."/>
        </authorList>
    </citation>
    <scope>NUCLEOTIDE SEQUENCE [LARGE SCALE GENOMIC DNA]</scope>
    <source>
        <strain evidence="8">CGMCC 1.10759</strain>
    </source>
</reference>
<keyword evidence="6" id="KW-0732">Signal</keyword>
<protein>
    <submittedName>
        <fullName evidence="7">SdiA-regulated domain-containing protein</fullName>
    </submittedName>
</protein>
<keyword evidence="3" id="KW-1003">Cell membrane</keyword>
<evidence type="ECO:0000256" key="4">
    <source>
        <dbReference type="ARBA" id="ARBA00023136"/>
    </source>
</evidence>
<sequence>MKIRSLIASAVLLAPAIAGAQVASLDLGNYQLTRQVSLPAGPASEASAVTWNWDRDSLFVVGDEGDAIVEVDRNGTLLSSMSLSGFDDTEGLTYIGGGRFVVVEERLQDAYVLTYTAGGVASRSSLASASLGATVGNVGLEGISYDPSTGQYVVVKEKTPQQVNAATLNFGTGTSGTANVTSLFDPASLGLADLSDVQVLSTVMDPSSADFGNLLIYSQESARLLEVSRTGTVLSMYSLAGITDSAEGVTIDRNGTIYIVDETPNMYILTPTPVPLPAAAWLLLSGIAGVAGFGRRKK</sequence>
<evidence type="ECO:0000256" key="5">
    <source>
        <dbReference type="SAM" id="Phobius"/>
    </source>
</evidence>
<dbReference type="InterPro" id="IPR022472">
    <property type="entry name" value="VPLPA-CTERM"/>
</dbReference>
<feature type="transmembrane region" description="Helical" evidence="5">
    <location>
        <begin position="274"/>
        <end position="294"/>
    </location>
</feature>
<dbReference type="InterPro" id="IPR011042">
    <property type="entry name" value="6-blade_b-propeller_TolB-like"/>
</dbReference>
<dbReference type="NCBIfam" id="TIGR03370">
    <property type="entry name" value="VPLPA-CTERM"/>
    <property type="match status" value="1"/>
</dbReference>
<organism evidence="7 8">
    <name type="scientific">Steroidobacter flavus</name>
    <dbReference type="NCBI Taxonomy" id="1842136"/>
    <lineage>
        <taxon>Bacteria</taxon>
        <taxon>Pseudomonadati</taxon>
        <taxon>Pseudomonadota</taxon>
        <taxon>Gammaproteobacteria</taxon>
        <taxon>Steroidobacterales</taxon>
        <taxon>Steroidobacteraceae</taxon>
        <taxon>Steroidobacter</taxon>
    </lineage>
</organism>
<dbReference type="InterPro" id="IPR009722">
    <property type="entry name" value="YjiK/CarP"/>
</dbReference>
<evidence type="ECO:0000256" key="1">
    <source>
        <dbReference type="ARBA" id="ARBA00004236"/>
    </source>
</evidence>
<dbReference type="Proteomes" id="UP001595904">
    <property type="component" value="Unassembled WGS sequence"/>
</dbReference>
<evidence type="ECO:0000256" key="2">
    <source>
        <dbReference type="ARBA" id="ARBA00009852"/>
    </source>
</evidence>
<evidence type="ECO:0000256" key="3">
    <source>
        <dbReference type="ARBA" id="ARBA00022475"/>
    </source>
</evidence>
<accession>A0ABV8SKX0</accession>
<dbReference type="Gene3D" id="2.120.10.30">
    <property type="entry name" value="TolB, C-terminal domain"/>
    <property type="match status" value="1"/>
</dbReference>
<comment type="subcellular location">
    <subcellularLocation>
        <location evidence="1">Cell membrane</location>
    </subcellularLocation>
</comment>
<evidence type="ECO:0000256" key="6">
    <source>
        <dbReference type="SAM" id="SignalP"/>
    </source>
</evidence>
<dbReference type="EMBL" id="JBHSDU010000001">
    <property type="protein sequence ID" value="MFC4308006.1"/>
    <property type="molecule type" value="Genomic_DNA"/>
</dbReference>